<dbReference type="PANTHER" id="PTHR34822">
    <property type="entry name" value="GRPB DOMAIN PROTEIN (AFU_ORTHOLOGUE AFUA_1G01530)"/>
    <property type="match status" value="1"/>
</dbReference>
<reference evidence="1" key="1">
    <citation type="journal article" date="2017" name="Genome Announc.">
        <title>High-Quality Whole-Genome Sequences of the Oligo-Mouse-Microbiota Bacterial Community.</title>
        <authorList>
            <person name="Garzetti D."/>
            <person name="Brugiroux S."/>
            <person name="Bunk B."/>
            <person name="Pukall R."/>
            <person name="McCoy K.D."/>
            <person name="Macpherson A.J."/>
            <person name="Stecher B."/>
        </authorList>
    </citation>
    <scope>NUCLEOTIDE SEQUENCE</scope>
    <source>
        <strain evidence="1">KB18</strain>
    </source>
</reference>
<evidence type="ECO:0000313" key="3">
    <source>
        <dbReference type="Proteomes" id="UP000196710"/>
    </source>
</evidence>
<keyword evidence="3" id="KW-1185">Reference proteome</keyword>
<dbReference type="Gene3D" id="3.30.460.10">
    <property type="entry name" value="Beta Polymerase, domain 2"/>
    <property type="match status" value="1"/>
</dbReference>
<dbReference type="RefSeq" id="WP_066539770.1">
    <property type="nucleotide sequence ID" value="NZ_CAJTCQ010000005.1"/>
</dbReference>
<dbReference type="EMBL" id="CP021422">
    <property type="protein sequence ID" value="ASB41528.1"/>
    <property type="molecule type" value="Genomic_DNA"/>
</dbReference>
<evidence type="ECO:0000313" key="4">
    <source>
        <dbReference type="Proteomes" id="UP000596035"/>
    </source>
</evidence>
<dbReference type="PANTHER" id="PTHR34822:SF1">
    <property type="entry name" value="GRPB FAMILY PROTEIN"/>
    <property type="match status" value="1"/>
</dbReference>
<dbReference type="InterPro" id="IPR007344">
    <property type="entry name" value="GrpB/CoaE"/>
</dbReference>
<dbReference type="Proteomes" id="UP000596035">
    <property type="component" value="Chromosome"/>
</dbReference>
<name>A0A1Z2XSV5_9FIRM</name>
<reference evidence="2 4" key="3">
    <citation type="submission" date="2020-11" db="EMBL/GenBank/DDBJ databases">
        <title>Closed and high quality bacterial genomes of the OMM12 community.</title>
        <authorList>
            <person name="Marbouty M."/>
            <person name="Lamy-Besnier Q."/>
            <person name="Debarbieux L."/>
            <person name="Koszul R."/>
        </authorList>
    </citation>
    <scope>NUCLEOTIDE SEQUENCE [LARGE SCALE GENOMIC DNA]</scope>
    <source>
        <strain evidence="2 4">KB18</strain>
    </source>
</reference>
<proteinExistence type="predicted"/>
<dbReference type="Proteomes" id="UP000196710">
    <property type="component" value="Chromosome"/>
</dbReference>
<dbReference type="InterPro" id="IPR043519">
    <property type="entry name" value="NT_sf"/>
</dbReference>
<dbReference type="KEGG" id="amur:ADH66_13220"/>
<dbReference type="EMBL" id="CP065321">
    <property type="protein sequence ID" value="QQR30787.1"/>
    <property type="molecule type" value="Genomic_DNA"/>
</dbReference>
<dbReference type="Pfam" id="PF04229">
    <property type="entry name" value="GrpB"/>
    <property type="match status" value="1"/>
</dbReference>
<reference evidence="3" key="2">
    <citation type="submission" date="2017-05" db="EMBL/GenBank/DDBJ databases">
        <title>Improved OligoMM genomes.</title>
        <authorList>
            <person name="Garzetti D."/>
        </authorList>
    </citation>
    <scope>NUCLEOTIDE SEQUENCE [LARGE SCALE GENOMIC DNA]</scope>
    <source>
        <strain evidence="3">KB18</strain>
    </source>
</reference>
<organism evidence="2 4">
    <name type="scientific">Acutalibacter muris</name>
    <dbReference type="NCBI Taxonomy" id="1796620"/>
    <lineage>
        <taxon>Bacteria</taxon>
        <taxon>Bacillati</taxon>
        <taxon>Bacillota</taxon>
        <taxon>Clostridia</taxon>
        <taxon>Eubacteriales</taxon>
        <taxon>Acutalibacteraceae</taxon>
        <taxon>Acutalibacter</taxon>
    </lineage>
</organism>
<dbReference type="SUPFAM" id="SSF81301">
    <property type="entry name" value="Nucleotidyltransferase"/>
    <property type="match status" value="1"/>
</dbReference>
<gene>
    <name evidence="1" type="ORF">ADH66_13220</name>
    <name evidence="2" type="ORF">I5Q82_03555</name>
</gene>
<evidence type="ECO:0000313" key="1">
    <source>
        <dbReference type="EMBL" id="ASB41528.1"/>
    </source>
</evidence>
<sequence>MTGLKRGTVSLSHHDPAWADWAQETIRVLWEVFGDSAEDIQHIGSTAINGIKAKPIIDIAVGVESMEGLPLGRLTERGFQERHNRFSSNLLYVLETEELVRTHQVHILEYDSLQWHNYVDLRDYMNAFPEKAREYEALKIRLQKECNNVQTAYTDGKQGYMEHTLAEARAYAAGKEQD</sequence>
<evidence type="ECO:0000313" key="2">
    <source>
        <dbReference type="EMBL" id="QQR30787.1"/>
    </source>
</evidence>
<dbReference type="AlphaFoldDB" id="A0A1Z2XSV5"/>
<accession>A0A1Z2XSV5</accession>
<protein>
    <submittedName>
        <fullName evidence="2">GrpB family protein</fullName>
    </submittedName>
</protein>